<comment type="caution">
    <text evidence="2">The sequence shown here is derived from an EMBL/GenBank/DDBJ whole genome shotgun (WGS) entry which is preliminary data.</text>
</comment>
<dbReference type="AlphaFoldDB" id="A0A6I4YQZ3"/>
<dbReference type="EMBL" id="WVHK01000093">
    <property type="protein sequence ID" value="MXV21407.1"/>
    <property type="molecule type" value="Genomic_DNA"/>
</dbReference>
<reference evidence="2 3" key="1">
    <citation type="submission" date="2019-11" db="EMBL/GenBank/DDBJ databases">
        <title>Genome sequence of Deinococcus xianganensis Y35, AI-2 producing algicidal bacterium, isolated from lake water.</title>
        <authorList>
            <person name="Li Y."/>
        </authorList>
    </citation>
    <scope>NUCLEOTIDE SEQUENCE [LARGE SCALE GENOMIC DNA]</scope>
    <source>
        <strain evidence="2 3">Y35</strain>
    </source>
</reference>
<proteinExistence type="predicted"/>
<organism evidence="2 3">
    <name type="scientific">Deinococcus xianganensis</name>
    <dbReference type="NCBI Taxonomy" id="1507289"/>
    <lineage>
        <taxon>Bacteria</taxon>
        <taxon>Thermotogati</taxon>
        <taxon>Deinococcota</taxon>
        <taxon>Deinococci</taxon>
        <taxon>Deinococcales</taxon>
        <taxon>Deinococcaceae</taxon>
        <taxon>Deinococcus</taxon>
    </lineage>
</organism>
<dbReference type="Pfam" id="PF24693">
    <property type="entry name" value="DUF7660"/>
    <property type="match status" value="1"/>
</dbReference>
<name>A0A6I4YQZ3_9DEIO</name>
<evidence type="ECO:0000313" key="3">
    <source>
        <dbReference type="Proteomes" id="UP000430519"/>
    </source>
</evidence>
<evidence type="ECO:0000259" key="1">
    <source>
        <dbReference type="Pfam" id="PF24693"/>
    </source>
</evidence>
<sequence>MAAFVQTLLAEHQANPTNWENSTLTDFLSAMSRWIEDMDGWYANQGKSVPEEPDWQTFAHILGAATVYE</sequence>
<keyword evidence="3" id="KW-1185">Reference proteome</keyword>
<dbReference type="InterPro" id="IPR056077">
    <property type="entry name" value="DUF7660"/>
</dbReference>
<feature type="domain" description="DUF7660" evidence="1">
    <location>
        <begin position="2"/>
        <end position="69"/>
    </location>
</feature>
<gene>
    <name evidence="2" type="ORF">GLX28_17430</name>
</gene>
<accession>A0A6I4YQZ3</accession>
<protein>
    <recommendedName>
        <fullName evidence="1">DUF7660 domain-containing protein</fullName>
    </recommendedName>
</protein>
<evidence type="ECO:0000313" key="2">
    <source>
        <dbReference type="EMBL" id="MXV21407.1"/>
    </source>
</evidence>
<dbReference type="Proteomes" id="UP000430519">
    <property type="component" value="Unassembled WGS sequence"/>
</dbReference>